<reference evidence="1 2" key="1">
    <citation type="submission" date="2017-02" db="EMBL/GenBank/DDBJ databases">
        <title>The new phylogeny of genus Mycobacterium.</title>
        <authorList>
            <person name="Tortoli E."/>
            <person name="Trovato A."/>
            <person name="Cirillo D.M."/>
        </authorList>
    </citation>
    <scope>NUCLEOTIDE SEQUENCE [LARGE SCALE GENOMIC DNA]</scope>
    <source>
        <strain evidence="1 2">DSM 45578</strain>
    </source>
</reference>
<dbReference type="AlphaFoldDB" id="A0A1W9Z4G6"/>
<gene>
    <name evidence="1" type="ORF">BST17_01940</name>
</gene>
<sequence length="101" mass="11190">MFDPTSRYAGLAVAVFVDSQGRERAYVSAREVPPAVTPRAEDVVHVVGGDERQDRITWQYLGDPTLYWQLADANGALHPDELTATVGRQLLIPVDGRQGRR</sequence>
<dbReference type="RefSeq" id="WP_083055018.1">
    <property type="nucleotide sequence ID" value="NZ_JACKVM010000014.1"/>
</dbReference>
<dbReference type="STRING" id="564198.BST17_01940"/>
<proteinExistence type="predicted"/>
<keyword evidence="2" id="KW-1185">Reference proteome</keyword>
<organism evidence="1 2">
    <name type="scientific">Mycolicibacterium bacteremicum</name>
    <name type="common">Mycobacterium bacteremicum</name>
    <dbReference type="NCBI Taxonomy" id="564198"/>
    <lineage>
        <taxon>Bacteria</taxon>
        <taxon>Bacillati</taxon>
        <taxon>Actinomycetota</taxon>
        <taxon>Actinomycetes</taxon>
        <taxon>Mycobacteriales</taxon>
        <taxon>Mycobacteriaceae</taxon>
        <taxon>Mycolicibacterium</taxon>
    </lineage>
</organism>
<dbReference type="Proteomes" id="UP000192366">
    <property type="component" value="Unassembled WGS sequence"/>
</dbReference>
<accession>A0A1W9Z4G6</accession>
<protein>
    <recommendedName>
        <fullName evidence="3">LysM domain-containing protein</fullName>
    </recommendedName>
</protein>
<dbReference type="OrthoDB" id="9815939at2"/>
<evidence type="ECO:0000313" key="2">
    <source>
        <dbReference type="Proteomes" id="UP000192366"/>
    </source>
</evidence>
<comment type="caution">
    <text evidence="1">The sequence shown here is derived from an EMBL/GenBank/DDBJ whole genome shotgun (WGS) entry which is preliminary data.</text>
</comment>
<dbReference type="EMBL" id="MVHJ01000001">
    <property type="protein sequence ID" value="ORA07248.1"/>
    <property type="molecule type" value="Genomic_DNA"/>
</dbReference>
<evidence type="ECO:0000313" key="1">
    <source>
        <dbReference type="EMBL" id="ORA07248.1"/>
    </source>
</evidence>
<name>A0A1W9Z4G6_MYCBA</name>
<evidence type="ECO:0008006" key="3">
    <source>
        <dbReference type="Google" id="ProtNLM"/>
    </source>
</evidence>